<evidence type="ECO:0000256" key="18">
    <source>
        <dbReference type="ARBA" id="ARBA00068515"/>
    </source>
</evidence>
<evidence type="ECO:0000256" key="11">
    <source>
        <dbReference type="ARBA" id="ARBA00023002"/>
    </source>
</evidence>
<comment type="similarity">
    <text evidence="16">In the N-terminal section; belongs to the cytochrome b5 family.</text>
</comment>
<keyword evidence="6" id="KW-0349">Heme</keyword>
<keyword evidence="12" id="KW-0408">Iron</keyword>
<dbReference type="GO" id="GO:0046872">
    <property type="term" value="F:metal ion binding"/>
    <property type="evidence" value="ECO:0007669"/>
    <property type="project" value="UniProtKB-KW"/>
</dbReference>
<name>A0AAW0Z1I6_9TREE</name>
<comment type="cofactor">
    <cofactor evidence="1">
        <name>FMN</name>
        <dbReference type="ChEBI" id="CHEBI:58210"/>
    </cofactor>
</comment>
<evidence type="ECO:0000256" key="19">
    <source>
        <dbReference type="ARBA" id="ARBA00075949"/>
    </source>
</evidence>
<dbReference type="KEGG" id="kne:92179294"/>
<dbReference type="SUPFAM" id="SSF51395">
    <property type="entry name" value="FMN-linked oxidoreductases"/>
    <property type="match status" value="1"/>
</dbReference>
<dbReference type="FunFam" id="3.10.120.10:FF:000009">
    <property type="entry name" value="Cytochrome b2, mitochondrial, putative"/>
    <property type="match status" value="1"/>
</dbReference>
<evidence type="ECO:0000256" key="6">
    <source>
        <dbReference type="ARBA" id="ARBA00022617"/>
    </source>
</evidence>
<evidence type="ECO:0000256" key="16">
    <source>
        <dbReference type="ARBA" id="ARBA00061589"/>
    </source>
</evidence>
<evidence type="ECO:0000259" key="23">
    <source>
        <dbReference type="PROSITE" id="PS50255"/>
    </source>
</evidence>
<dbReference type="CDD" id="cd02922">
    <property type="entry name" value="FCB2_FMN"/>
    <property type="match status" value="1"/>
</dbReference>
<keyword evidence="5" id="KW-0813">Transport</keyword>
<dbReference type="InterPro" id="IPR037458">
    <property type="entry name" value="L-MDH/L-LDH_FMN-bd"/>
</dbReference>
<dbReference type="GO" id="GO:0005758">
    <property type="term" value="C:mitochondrial intermembrane space"/>
    <property type="evidence" value="ECO:0007669"/>
    <property type="project" value="UniProtKB-SubCell"/>
</dbReference>
<comment type="cofactor">
    <cofactor evidence="2">
        <name>heme b</name>
        <dbReference type="ChEBI" id="CHEBI:60344"/>
    </cofactor>
</comment>
<dbReference type="InterPro" id="IPR001199">
    <property type="entry name" value="Cyt_B5-like_heme/steroid-bd"/>
</dbReference>
<dbReference type="PROSITE" id="PS50255">
    <property type="entry name" value="CYTOCHROME_B5_2"/>
    <property type="match status" value="1"/>
</dbReference>
<evidence type="ECO:0000259" key="24">
    <source>
        <dbReference type="PROSITE" id="PS51349"/>
    </source>
</evidence>
<comment type="catalytic activity">
    <reaction evidence="14">
        <text>(S)-lactate + 2 Fe(III)-[cytochrome c] = 2 Fe(II)-[cytochrome c] + pyruvate + 2 H(+)</text>
        <dbReference type="Rhea" id="RHEA:19909"/>
        <dbReference type="Rhea" id="RHEA-COMP:10350"/>
        <dbReference type="Rhea" id="RHEA-COMP:14399"/>
        <dbReference type="ChEBI" id="CHEBI:15361"/>
        <dbReference type="ChEBI" id="CHEBI:15378"/>
        <dbReference type="ChEBI" id="CHEBI:16651"/>
        <dbReference type="ChEBI" id="CHEBI:29033"/>
        <dbReference type="ChEBI" id="CHEBI:29034"/>
        <dbReference type="EC" id="1.1.2.3"/>
    </reaction>
    <physiologicalReaction direction="left-to-right" evidence="14">
        <dbReference type="Rhea" id="RHEA:19910"/>
    </physiologicalReaction>
</comment>
<feature type="domain" description="Cytochrome b5 heme-binding" evidence="23">
    <location>
        <begin position="97"/>
        <end position="174"/>
    </location>
</feature>
<accession>A0AAW0Z1I6</accession>
<comment type="subunit">
    <text evidence="4">Homotetramer.</text>
</comment>
<dbReference type="AlphaFoldDB" id="A0AAW0Z1I6"/>
<dbReference type="Gene3D" id="3.20.20.70">
    <property type="entry name" value="Aldolase class I"/>
    <property type="match status" value="1"/>
</dbReference>
<organism evidence="25 26">
    <name type="scientific">Kwoniella newhampshirensis</name>
    <dbReference type="NCBI Taxonomy" id="1651941"/>
    <lineage>
        <taxon>Eukaryota</taxon>
        <taxon>Fungi</taxon>
        <taxon>Dikarya</taxon>
        <taxon>Basidiomycota</taxon>
        <taxon>Agaricomycotina</taxon>
        <taxon>Tremellomycetes</taxon>
        <taxon>Tremellales</taxon>
        <taxon>Cryptococcaceae</taxon>
        <taxon>Kwoniella</taxon>
    </lineage>
</organism>
<dbReference type="PROSITE" id="PS51349">
    <property type="entry name" value="FMN_HYDROXY_ACID_DH_2"/>
    <property type="match status" value="1"/>
</dbReference>
<evidence type="ECO:0000256" key="14">
    <source>
        <dbReference type="ARBA" id="ARBA00052399"/>
    </source>
</evidence>
<feature type="region of interest" description="Disordered" evidence="22">
    <location>
        <begin position="24"/>
        <end position="53"/>
    </location>
</feature>
<reference evidence="25 26" key="1">
    <citation type="journal article" date="2024" name="bioRxiv">
        <title>Comparative genomics of Cryptococcus and Kwoniella reveals pathogenesis evolution and contrasting karyotype dynamics via intercentromeric recombination or chromosome fusion.</title>
        <authorList>
            <person name="Coelho M.A."/>
            <person name="David-Palma M."/>
            <person name="Shea T."/>
            <person name="Bowers K."/>
            <person name="McGinley-Smith S."/>
            <person name="Mohammad A.W."/>
            <person name="Gnirke A."/>
            <person name="Yurkov A.M."/>
            <person name="Nowrousian M."/>
            <person name="Sun S."/>
            <person name="Cuomo C.A."/>
            <person name="Heitman J."/>
        </authorList>
    </citation>
    <scope>NUCLEOTIDE SEQUENCE [LARGE SCALE GENOMIC DNA]</scope>
    <source>
        <strain evidence="25 26">CBS 13917</strain>
    </source>
</reference>
<evidence type="ECO:0000313" key="26">
    <source>
        <dbReference type="Proteomes" id="UP001388673"/>
    </source>
</evidence>
<dbReference type="RefSeq" id="XP_066803841.1">
    <property type="nucleotide sequence ID" value="XM_066945152.1"/>
</dbReference>
<dbReference type="EMBL" id="JBCAWK010000004">
    <property type="protein sequence ID" value="KAK8861216.1"/>
    <property type="molecule type" value="Genomic_DNA"/>
</dbReference>
<dbReference type="FunFam" id="3.20.20.70:FF:000062">
    <property type="entry name" value="Cytochrome b2, mitochondrial, putative"/>
    <property type="match status" value="1"/>
</dbReference>
<evidence type="ECO:0000256" key="1">
    <source>
        <dbReference type="ARBA" id="ARBA00001917"/>
    </source>
</evidence>
<dbReference type="SMART" id="SM01117">
    <property type="entry name" value="Cyt-b5"/>
    <property type="match status" value="1"/>
</dbReference>
<evidence type="ECO:0000256" key="21">
    <source>
        <dbReference type="ARBA" id="ARBA00078938"/>
    </source>
</evidence>
<comment type="caution">
    <text evidence="25">The sequence shown here is derived from an EMBL/GenBank/DDBJ whole genome shotgun (WGS) entry which is preliminary data.</text>
</comment>
<dbReference type="PANTHER" id="PTHR10578">
    <property type="entry name" value="S -2-HYDROXY-ACID OXIDASE-RELATED"/>
    <property type="match status" value="1"/>
</dbReference>
<keyword evidence="11" id="KW-0560">Oxidoreductase</keyword>
<gene>
    <name evidence="25" type="ORF">IAR55_002035</name>
</gene>
<dbReference type="Pfam" id="PF01070">
    <property type="entry name" value="FMN_dh"/>
    <property type="match status" value="1"/>
</dbReference>
<evidence type="ECO:0000256" key="20">
    <source>
        <dbReference type="ARBA" id="ARBA00078774"/>
    </source>
</evidence>
<keyword evidence="7" id="KW-0285">Flavoprotein</keyword>
<keyword evidence="10" id="KW-0809">Transit peptide</keyword>
<evidence type="ECO:0000256" key="22">
    <source>
        <dbReference type="SAM" id="MobiDB-lite"/>
    </source>
</evidence>
<feature type="domain" description="FMN hydroxy acid dehydrogenase" evidence="24">
    <location>
        <begin position="195"/>
        <end position="556"/>
    </location>
</feature>
<evidence type="ECO:0000256" key="8">
    <source>
        <dbReference type="ARBA" id="ARBA00022643"/>
    </source>
</evidence>
<evidence type="ECO:0000256" key="15">
    <source>
        <dbReference type="ARBA" id="ARBA00061137"/>
    </source>
</evidence>
<evidence type="ECO:0000256" key="17">
    <source>
        <dbReference type="ARBA" id="ARBA00066458"/>
    </source>
</evidence>
<keyword evidence="13" id="KW-0496">Mitochondrion</keyword>
<dbReference type="Proteomes" id="UP001388673">
    <property type="component" value="Unassembled WGS sequence"/>
</dbReference>
<dbReference type="Pfam" id="PF00173">
    <property type="entry name" value="Cyt-b5"/>
    <property type="match status" value="1"/>
</dbReference>
<evidence type="ECO:0000256" key="4">
    <source>
        <dbReference type="ARBA" id="ARBA00011881"/>
    </source>
</evidence>
<comment type="subcellular location">
    <subcellularLocation>
        <location evidence="3">Mitochondrion intermembrane space</location>
    </subcellularLocation>
</comment>
<dbReference type="EC" id="1.1.2.3" evidence="17"/>
<comment type="similarity">
    <text evidence="15">In the C-terminal section; belongs to the FMN-dependent alpha-hydroxy acid dehydrogenase family.</text>
</comment>
<evidence type="ECO:0000256" key="13">
    <source>
        <dbReference type="ARBA" id="ARBA00023128"/>
    </source>
</evidence>
<feature type="compositionally biased region" description="Low complexity" evidence="22">
    <location>
        <begin position="33"/>
        <end position="50"/>
    </location>
</feature>
<dbReference type="GO" id="GO:0004460">
    <property type="term" value="F:L-lactate dehydrogenase (cytochrome) activity"/>
    <property type="evidence" value="ECO:0007669"/>
    <property type="project" value="UniProtKB-EC"/>
</dbReference>
<evidence type="ECO:0000256" key="2">
    <source>
        <dbReference type="ARBA" id="ARBA00001970"/>
    </source>
</evidence>
<proteinExistence type="inferred from homology"/>
<dbReference type="GeneID" id="92179294"/>
<dbReference type="InterPro" id="IPR037396">
    <property type="entry name" value="FMN_HAD"/>
</dbReference>
<dbReference type="InterPro" id="IPR036400">
    <property type="entry name" value="Cyt_B5-like_heme/steroid_sf"/>
</dbReference>
<protein>
    <recommendedName>
        <fullName evidence="18">L-lactate dehydrogenase (cytochrome)</fullName>
        <ecNumber evidence="17">1.1.2.3</ecNumber>
    </recommendedName>
    <alternativeName>
        <fullName evidence="20">Cytochrome b2</fullName>
    </alternativeName>
    <alternativeName>
        <fullName evidence="19">Flavocytochrome b2</fullName>
    </alternativeName>
    <alternativeName>
        <fullName evidence="21">L-lactate ferricytochrome c oxidoreductase</fullName>
    </alternativeName>
</protein>
<dbReference type="InterPro" id="IPR013785">
    <property type="entry name" value="Aldolase_TIM"/>
</dbReference>
<dbReference type="PANTHER" id="PTHR10578:SF104">
    <property type="entry name" value="CYTOCHROME B2, MITOCHONDRIAL-RELATED"/>
    <property type="match status" value="1"/>
</dbReference>
<evidence type="ECO:0000256" key="10">
    <source>
        <dbReference type="ARBA" id="ARBA00022946"/>
    </source>
</evidence>
<keyword evidence="8" id="KW-0288">FMN</keyword>
<evidence type="ECO:0000256" key="9">
    <source>
        <dbReference type="ARBA" id="ARBA00022723"/>
    </source>
</evidence>
<dbReference type="SUPFAM" id="SSF55856">
    <property type="entry name" value="Cytochrome b5-like heme/steroid binding domain"/>
    <property type="match status" value="1"/>
</dbReference>
<keyword evidence="9" id="KW-0479">Metal-binding</keyword>
<evidence type="ECO:0000256" key="12">
    <source>
        <dbReference type="ARBA" id="ARBA00023004"/>
    </source>
</evidence>
<evidence type="ECO:0000256" key="3">
    <source>
        <dbReference type="ARBA" id="ARBA00004569"/>
    </source>
</evidence>
<dbReference type="Gene3D" id="3.10.120.10">
    <property type="entry name" value="Cytochrome b5-like heme/steroid binding domain"/>
    <property type="match status" value="1"/>
</dbReference>
<evidence type="ECO:0000256" key="5">
    <source>
        <dbReference type="ARBA" id="ARBA00022448"/>
    </source>
</evidence>
<sequence>MNTLRPTLRAIRCPSKLRLSTSSSYCMSGQAGRVSPAARRQSSSRAASNGRSHRGRLLQLSGAAAASLAIAYHLTLPLLLEEALDAPSPSPDQAVGRALIPYSEVNKHDKPEDCWVVIDGKVYDLTEFASSHPGGSAPIHRVAGRDATQIFMPIHPPGTIENGLDPDALRGLVDPATLPQVVSKATSGEKEERKIELGEIIGLPDFDAAAKINLTSKAWAYMSSGATDQYTLDLNRSAFNSILFRPRILVDVDEVDTRTTMLGQENSLPIFISPAGMAKLAHPEGECLLAKGAGQCGIIQMISTNASAPLPDIINSRTSPSQPFFMQLYVDRNRPKSEALISKINSLGLKAIFVTVDAAAPGKREADERSRAEVEVASGISGGKISSDTKGGGIGRSVGGFIDPKLSWGDVEWLRRHTDLPIGLKGVQTVEDALKAVEMGVDAIYLSNHGGRALDGSPPAIYTLLEINKMCPEILTKCEVYIDGGCRRGTDVIKALCLGAKGVGMGRPFLYSLTYGEEGVVHAIEIMRDEIQTTLRLLGVTKLDQLGPHLLNTRALNRLVFDEPVWGPSERPLR</sequence>
<dbReference type="InterPro" id="IPR000262">
    <property type="entry name" value="FMN-dep_DH"/>
</dbReference>
<keyword evidence="26" id="KW-1185">Reference proteome</keyword>
<evidence type="ECO:0000256" key="7">
    <source>
        <dbReference type="ARBA" id="ARBA00022630"/>
    </source>
</evidence>
<evidence type="ECO:0000313" key="25">
    <source>
        <dbReference type="EMBL" id="KAK8861216.1"/>
    </source>
</evidence>